<dbReference type="Proteomes" id="UP000887581">
    <property type="component" value="Unplaced"/>
</dbReference>
<keyword evidence="1" id="KW-1185">Reference proteome</keyword>
<organism evidence="1 2">
    <name type="scientific">Setaria digitata</name>
    <dbReference type="NCBI Taxonomy" id="48799"/>
    <lineage>
        <taxon>Eukaryota</taxon>
        <taxon>Metazoa</taxon>
        <taxon>Ecdysozoa</taxon>
        <taxon>Nematoda</taxon>
        <taxon>Chromadorea</taxon>
        <taxon>Rhabditida</taxon>
        <taxon>Spirurina</taxon>
        <taxon>Spiruromorpha</taxon>
        <taxon>Filarioidea</taxon>
        <taxon>Setariidae</taxon>
        <taxon>Setaria</taxon>
    </lineage>
</organism>
<dbReference type="WBParaSite" id="sdigi.contig356.g7706.t1">
    <property type="protein sequence ID" value="sdigi.contig356.g7706.t1"/>
    <property type="gene ID" value="sdigi.contig356.g7706"/>
</dbReference>
<evidence type="ECO:0000313" key="2">
    <source>
        <dbReference type="WBParaSite" id="sdigi.contig356.g7706.t1"/>
    </source>
</evidence>
<evidence type="ECO:0000313" key="1">
    <source>
        <dbReference type="Proteomes" id="UP000887581"/>
    </source>
</evidence>
<proteinExistence type="predicted"/>
<sequence>MLQLQLYDSLQNRTACLDDVRLEGRTETGDLHSSKKVVMWVYVDGVEIQGRLFTVSRTDEKKYEVGRRGSVAVKRSRRSETLRGQCQLGKHTCIHIWWIYTIEETLFKTHSQSSKMGVTDRAGLRFVPNVFVDARYWTASVRTRIHVHVDRPCGNVLSLASSKATFESKQAIKAAIDSVASQPAAAAAAASCPLCRLIRNNQSHWPQFVLNSMMNKEQKLCVCQLLMNELDLLKPVQTGEQRILWLMQLLVDPTTVCPISWTIFVLKGREQQFVGRAGCEIYPEVKRVSLQAQRNAIIRIFFLFTI</sequence>
<name>A0A915PVB4_9BILA</name>
<accession>A0A915PVB4</accession>
<protein>
    <submittedName>
        <fullName evidence="2">Uncharacterized protein</fullName>
    </submittedName>
</protein>
<reference evidence="2" key="1">
    <citation type="submission" date="2022-11" db="UniProtKB">
        <authorList>
            <consortium name="WormBaseParasite"/>
        </authorList>
    </citation>
    <scope>IDENTIFICATION</scope>
</reference>
<dbReference type="AlphaFoldDB" id="A0A915PVB4"/>